<feature type="repeat" description="ANK" evidence="3">
    <location>
        <begin position="1290"/>
        <end position="1322"/>
    </location>
</feature>
<feature type="repeat" description="ANK" evidence="3">
    <location>
        <begin position="1224"/>
        <end position="1256"/>
    </location>
</feature>
<evidence type="ECO:0000256" key="4">
    <source>
        <dbReference type="SAM" id="MobiDB-lite"/>
    </source>
</evidence>
<feature type="region of interest" description="Disordered" evidence="4">
    <location>
        <begin position="1"/>
        <end position="48"/>
    </location>
</feature>
<dbReference type="PRINTS" id="PR01415">
    <property type="entry name" value="ANKYRIN"/>
</dbReference>
<gene>
    <name evidence="5" type="primary">ANKRD50</name>
    <name evidence="5" type="ORF">AWC38_SpisGene13767</name>
</gene>
<feature type="compositionally biased region" description="Basic and acidic residues" evidence="4">
    <location>
        <begin position="1"/>
        <end position="38"/>
    </location>
</feature>
<dbReference type="EMBL" id="LSMT01000265">
    <property type="protein sequence ID" value="PFX21738.1"/>
    <property type="molecule type" value="Genomic_DNA"/>
</dbReference>
<feature type="compositionally biased region" description="Basic and acidic residues" evidence="4">
    <location>
        <begin position="528"/>
        <end position="542"/>
    </location>
</feature>
<dbReference type="Gene3D" id="3.40.50.2000">
    <property type="entry name" value="Glycogen Phosphorylase B"/>
    <property type="match status" value="2"/>
</dbReference>
<dbReference type="Gene3D" id="1.25.40.20">
    <property type="entry name" value="Ankyrin repeat-containing domain"/>
    <property type="match status" value="4"/>
</dbReference>
<feature type="repeat" description="ANK" evidence="3">
    <location>
        <begin position="1059"/>
        <end position="1091"/>
    </location>
</feature>
<dbReference type="PANTHER" id="PTHR24188:SF29">
    <property type="entry name" value="GH09064P"/>
    <property type="match status" value="1"/>
</dbReference>
<evidence type="ECO:0000313" key="6">
    <source>
        <dbReference type="Proteomes" id="UP000225706"/>
    </source>
</evidence>
<feature type="repeat" description="ANK" evidence="3">
    <location>
        <begin position="1125"/>
        <end position="1157"/>
    </location>
</feature>
<feature type="repeat" description="ANK" evidence="3">
    <location>
        <begin position="1026"/>
        <end position="1058"/>
    </location>
</feature>
<feature type="repeat" description="ANK" evidence="3">
    <location>
        <begin position="1257"/>
        <end position="1289"/>
    </location>
</feature>
<accession>A0A2B4RZJ2</accession>
<reference evidence="6" key="1">
    <citation type="journal article" date="2017" name="bioRxiv">
        <title>Comparative analysis of the genomes of Stylophora pistillata and Acropora digitifera provides evidence for extensive differences between species of corals.</title>
        <authorList>
            <person name="Voolstra C.R."/>
            <person name="Li Y."/>
            <person name="Liew Y.J."/>
            <person name="Baumgarten S."/>
            <person name="Zoccola D."/>
            <person name="Flot J.-F."/>
            <person name="Tambutte S."/>
            <person name="Allemand D."/>
            <person name="Aranda M."/>
        </authorList>
    </citation>
    <scope>NUCLEOTIDE SEQUENCE [LARGE SCALE GENOMIC DNA]</scope>
</reference>
<dbReference type="OrthoDB" id="427518at2759"/>
<feature type="repeat" description="ANK" evidence="3">
    <location>
        <begin position="1521"/>
        <end position="1553"/>
    </location>
</feature>
<comment type="caution">
    <text evidence="5">The sequence shown here is derived from an EMBL/GenBank/DDBJ whole genome shotgun (WGS) entry which is preliminary data.</text>
</comment>
<dbReference type="Pfam" id="PF20706">
    <property type="entry name" value="GT4-conflict"/>
    <property type="match status" value="1"/>
</dbReference>
<organism evidence="5 6">
    <name type="scientific">Stylophora pistillata</name>
    <name type="common">Smooth cauliflower coral</name>
    <dbReference type="NCBI Taxonomy" id="50429"/>
    <lineage>
        <taxon>Eukaryota</taxon>
        <taxon>Metazoa</taxon>
        <taxon>Cnidaria</taxon>
        <taxon>Anthozoa</taxon>
        <taxon>Hexacorallia</taxon>
        <taxon>Scleractinia</taxon>
        <taxon>Astrocoeniina</taxon>
        <taxon>Pocilloporidae</taxon>
        <taxon>Stylophora</taxon>
    </lineage>
</organism>
<dbReference type="SUPFAM" id="SSF48403">
    <property type="entry name" value="Ankyrin repeat"/>
    <property type="match status" value="2"/>
</dbReference>
<dbReference type="Pfam" id="PF12796">
    <property type="entry name" value="Ank_2"/>
    <property type="match status" value="6"/>
</dbReference>
<feature type="repeat" description="ANK" evidence="3">
    <location>
        <begin position="1488"/>
        <end position="1520"/>
    </location>
</feature>
<feature type="repeat" description="ANK" evidence="3">
    <location>
        <begin position="1158"/>
        <end position="1190"/>
    </location>
</feature>
<dbReference type="InterPro" id="IPR002110">
    <property type="entry name" value="Ankyrin_rpt"/>
</dbReference>
<name>A0A2B4RZJ2_STYPI</name>
<keyword evidence="2 3" id="KW-0040">ANK repeat</keyword>
<feature type="region of interest" description="Disordered" evidence="4">
    <location>
        <begin position="510"/>
        <end position="571"/>
    </location>
</feature>
<feature type="repeat" description="ANK" evidence="3">
    <location>
        <begin position="1092"/>
        <end position="1124"/>
    </location>
</feature>
<keyword evidence="1" id="KW-0677">Repeat</keyword>
<dbReference type="PANTHER" id="PTHR24188">
    <property type="entry name" value="ANKYRIN REPEAT PROTEIN"/>
    <property type="match status" value="1"/>
</dbReference>
<dbReference type="SMART" id="SM00248">
    <property type="entry name" value="ANK"/>
    <property type="match status" value="17"/>
</dbReference>
<feature type="repeat" description="ANK" evidence="3">
    <location>
        <begin position="1323"/>
        <end position="1355"/>
    </location>
</feature>
<proteinExistence type="predicted"/>
<evidence type="ECO:0000256" key="2">
    <source>
        <dbReference type="ARBA" id="ARBA00023043"/>
    </source>
</evidence>
<dbReference type="PROSITE" id="PS50297">
    <property type="entry name" value="ANK_REP_REGION"/>
    <property type="match status" value="13"/>
</dbReference>
<sequence length="1608" mass="177733">MENKEWGTRNGEQEMGNKRWGSRNEEQEMGNRKWEMRDSSMGGGSSVPSLHVKKVEEVDKTYHCVVEQGPRDVSRNINVLFVCDEWGSSKGGLSTFNREFAANFAKYSSNNIKVHCYVCNRNEDEKQNAIKNGVNLITAKCPPGVSDPMEGLKRPPDELRYPNVVVGHGRKFGLAAYFIADSARCKWVQFVHVYCEALGKFKQDGPNSDAIAENDRKNKQELELCKNADLTVAVGAGLQQKFERRINGIEVITPGIFEHFDIHRRELSRDRTRNDFWVFMFGRGSFEDFHLKGYDIVGKAIASLERKFKLTFVGAPKDEHRKIESWFRDETDIARNQLTIRGYCGYEEMEEMFSEADVIVVPSRTEGFGLIALEAISAAVPVLISVECGIAKALEEVDGGMSVVVDSESPEEWAKRIRELSEQAPGTRHTNALRLRGNYGKTHDWKRECKKFEQMILDLMMEPQKSQVINFSVSDPSGNTTKVEAVISQKGNGSLQTDADGSTVYAIHSVNPTGRKNKEAMSLTDFDTSDKTTKQTKRREEGLQAADPRTLDRKEENIDGSNDGVEPAGPGTGQIDLALTLGSVLKESILCQVRKAQSFGLIIDEVTDIAVLEQLVIFLQFWNRDSEGTETKFLGVWNLLESSDSANAATITKSVLDELSKCGLSVDQLLGLCSDEASVMTGKRNGVAAKLKELNKSLGSVHCICHRLSLPCCDTNDEIVYIKKVERKLQSTDAFAAGLLQKMHDVKFLGVKTTDDLVQIAQKASPVSEFATSLKQPERLHLAELTLTEASELYLRHFLQKYIQSVKDNIKDRFSDAVPLLSAYAIFDPAQIPSRGQHGFLEYSGKEVEELAKHYFSSEEDCQQLKDEWRVFKYELIQWRNEIPDEIKQPTNSKDSPVITPTDCALKLIKSRLRSTLKNDILSCLMQIHVNGPEAGTKNFDNLMTAAITAWQSKPRRKILKVRMIAKQTNQDESSHTGQVTEIVTLRDAEIQTDDVVATEYELTLDATGVEEEVHNGADPDSQDNSGQNSLHWAFYSGHTDVIELLVSHVTDIEPKDNRGKTPLKVAAKKGKVEAVQCLISKGADPDSRDNKGLNSLHWASYGGCVDVIELLVSHMTDIEPRDDRGRTPLMVAAKRGKAKAVQCLISKGVDPTSSDYSGWNSLHWASYGDHVAVIELLVNHMTDIDSRDVLGRTPLMVAAVEGKVKAIEYLITRGADPASRDNLEMNSLHWASCSGHVDVIKLLVNHMTDIEPRDASGETPLIVAAVEGNVEVVQFLISKRADPASQDNRGHNSLHWASYGGRVDVIELLVSHMTDIEPRDVRGVTPLMVAAIMGRLEVVRCLISKGVDPASSADSGWNSLHWASGHDRVDVIELLVNHMTNIEPRGVRGVTPLMVAAIMGNVNAVQCLISKGADPSLRDNFDANSLHWASSGGHVDVIELLVNHMTAIEPRCVRGVTPLMVAATMGKVEAVQFLISKGVDPASSDDSGWNSLHWASWGDHADVIELLVNHMTDIDSKDVSGKTPLLLAASVGNVNAMQCLISKGANLSSRDNFDANSLRWASSGGHVDVIELLVNHMTDIEPRHPLGWTPLLAAALGGRIHGAQCDQ</sequence>
<feature type="repeat" description="ANK" evidence="3">
    <location>
        <begin position="1389"/>
        <end position="1421"/>
    </location>
</feature>
<dbReference type="Pfam" id="PF00023">
    <property type="entry name" value="Ank"/>
    <property type="match status" value="1"/>
</dbReference>
<dbReference type="PROSITE" id="PS50088">
    <property type="entry name" value="ANK_REPEAT"/>
    <property type="match status" value="14"/>
</dbReference>
<dbReference type="CDD" id="cd03801">
    <property type="entry name" value="GT4_PimA-like"/>
    <property type="match status" value="1"/>
</dbReference>
<feature type="repeat" description="ANK" evidence="3">
    <location>
        <begin position="1191"/>
        <end position="1223"/>
    </location>
</feature>
<protein>
    <submittedName>
        <fullName evidence="5">Ankyrin repeat domain-containing protein 50</fullName>
    </submittedName>
</protein>
<dbReference type="SUPFAM" id="SSF53756">
    <property type="entry name" value="UDP-Glycosyltransferase/glycogen phosphorylase"/>
    <property type="match status" value="1"/>
</dbReference>
<evidence type="ECO:0000256" key="1">
    <source>
        <dbReference type="ARBA" id="ARBA00022737"/>
    </source>
</evidence>
<keyword evidence="6" id="KW-1185">Reference proteome</keyword>
<evidence type="ECO:0000256" key="3">
    <source>
        <dbReference type="PROSITE-ProRule" id="PRU00023"/>
    </source>
</evidence>
<dbReference type="Proteomes" id="UP000225706">
    <property type="component" value="Unassembled WGS sequence"/>
</dbReference>
<dbReference type="InterPro" id="IPR036770">
    <property type="entry name" value="Ankyrin_rpt-contain_sf"/>
</dbReference>
<feature type="repeat" description="ANK" evidence="3">
    <location>
        <begin position="1455"/>
        <end position="1487"/>
    </location>
</feature>
<evidence type="ECO:0000313" key="5">
    <source>
        <dbReference type="EMBL" id="PFX21738.1"/>
    </source>
</evidence>